<proteinExistence type="predicted"/>
<dbReference type="OrthoDB" id="2498748at2759"/>
<accession>F4RVN3</accession>
<evidence type="ECO:0000313" key="3">
    <source>
        <dbReference type="Proteomes" id="UP000001072"/>
    </source>
</evidence>
<reference evidence="3" key="1">
    <citation type="journal article" date="2011" name="Proc. Natl. Acad. Sci. U.S.A.">
        <title>Obligate biotrophy features unraveled by the genomic analysis of rust fungi.</title>
        <authorList>
            <person name="Duplessis S."/>
            <person name="Cuomo C.A."/>
            <person name="Lin Y.-C."/>
            <person name="Aerts A."/>
            <person name="Tisserant E."/>
            <person name="Veneault-Fourrey C."/>
            <person name="Joly D.L."/>
            <person name="Hacquard S."/>
            <person name="Amselem J."/>
            <person name="Cantarel B.L."/>
            <person name="Chiu R."/>
            <person name="Coutinho P.M."/>
            <person name="Feau N."/>
            <person name="Field M."/>
            <person name="Frey P."/>
            <person name="Gelhaye E."/>
            <person name="Goldberg J."/>
            <person name="Grabherr M.G."/>
            <person name="Kodira C.D."/>
            <person name="Kohler A."/>
            <person name="Kuees U."/>
            <person name="Lindquist E.A."/>
            <person name="Lucas S.M."/>
            <person name="Mago R."/>
            <person name="Mauceli E."/>
            <person name="Morin E."/>
            <person name="Murat C."/>
            <person name="Pangilinan J.L."/>
            <person name="Park R."/>
            <person name="Pearson M."/>
            <person name="Quesneville H."/>
            <person name="Rouhier N."/>
            <person name="Sakthikumar S."/>
            <person name="Salamov A.A."/>
            <person name="Schmutz J."/>
            <person name="Selles B."/>
            <person name="Shapiro H."/>
            <person name="Tanguay P."/>
            <person name="Tuskan G.A."/>
            <person name="Henrissat B."/>
            <person name="Van de Peer Y."/>
            <person name="Rouze P."/>
            <person name="Ellis J.G."/>
            <person name="Dodds P.N."/>
            <person name="Schein J.E."/>
            <person name="Zhong S."/>
            <person name="Hamelin R.C."/>
            <person name="Grigoriev I.V."/>
            <person name="Szabo L.J."/>
            <person name="Martin F."/>
        </authorList>
    </citation>
    <scope>NUCLEOTIDE SEQUENCE [LARGE SCALE GENOMIC DNA]</scope>
    <source>
        <strain evidence="3">98AG31 / pathotype 3-4-7</strain>
    </source>
</reference>
<organism evidence="3">
    <name type="scientific">Melampsora larici-populina (strain 98AG31 / pathotype 3-4-7)</name>
    <name type="common">Poplar leaf rust fungus</name>
    <dbReference type="NCBI Taxonomy" id="747676"/>
    <lineage>
        <taxon>Eukaryota</taxon>
        <taxon>Fungi</taxon>
        <taxon>Dikarya</taxon>
        <taxon>Basidiomycota</taxon>
        <taxon>Pucciniomycotina</taxon>
        <taxon>Pucciniomycetes</taxon>
        <taxon>Pucciniales</taxon>
        <taxon>Melampsoraceae</taxon>
        <taxon>Melampsora</taxon>
    </lineage>
</organism>
<dbReference type="GeneID" id="18935451"/>
<sequence length="374" mass="41138">MNQSTTQSTTRAKLASALGKLASKSRRTNAKAGPSNTEVEQEFKAGPWGMDEVDATPVLGYPMSSTLKVFNAQRSSKVPIREPAGFPINQNFSQRIIHQYSDEEANEAVFLTPYMRPSSAFPSMPLSPEEATDVPPQGSTSHQRVMPSFKLGRKIRELSNWRNSGKQVEVESKIPTEEVMPGIPEVPRVDLSSLGESPLRGEPTQNRRSKAWSPRTPFKSPGHLTSLITPGLSHSLVTPTTVENLPTPSSSADMIASEDETYFTSPISHEFVNFSYGPRYVVPPFGGMLDEHSYFPDQLESVLQPPPTDSTGPVRSTRHGQVRRPPGLEMMDTLDFLSQLCERPGVLAGDGESMLDRESLLDNDALMDPLHQSC</sequence>
<feature type="region of interest" description="Disordered" evidence="1">
    <location>
        <begin position="1"/>
        <end position="45"/>
    </location>
</feature>
<feature type="compositionally biased region" description="Polar residues" evidence="1">
    <location>
        <begin position="1"/>
        <end position="11"/>
    </location>
</feature>
<dbReference type="AlphaFoldDB" id="F4RVN3"/>
<dbReference type="HOGENOM" id="CLU_739831_0_0_1"/>
<dbReference type="Proteomes" id="UP000001072">
    <property type="component" value="Unassembled WGS sequence"/>
</dbReference>
<keyword evidence="3" id="KW-1185">Reference proteome</keyword>
<dbReference type="EMBL" id="GL883124">
    <property type="protein sequence ID" value="EGG03387.1"/>
    <property type="molecule type" value="Genomic_DNA"/>
</dbReference>
<feature type="compositionally biased region" description="Low complexity" evidence="1">
    <location>
        <begin position="12"/>
        <end position="22"/>
    </location>
</feature>
<evidence type="ECO:0000313" key="2">
    <source>
        <dbReference type="EMBL" id="EGG03387.1"/>
    </source>
</evidence>
<feature type="region of interest" description="Disordered" evidence="1">
    <location>
        <begin position="304"/>
        <end position="326"/>
    </location>
</feature>
<feature type="region of interest" description="Disordered" evidence="1">
    <location>
        <begin position="187"/>
        <end position="224"/>
    </location>
</feature>
<dbReference type="VEuPathDB" id="FungiDB:MELLADRAFT_90099"/>
<feature type="region of interest" description="Disordered" evidence="1">
    <location>
        <begin position="122"/>
        <end position="144"/>
    </location>
</feature>
<evidence type="ECO:0000256" key="1">
    <source>
        <dbReference type="SAM" id="MobiDB-lite"/>
    </source>
</evidence>
<gene>
    <name evidence="2" type="ORF">MELLADRAFT_90099</name>
</gene>
<protein>
    <submittedName>
        <fullName evidence="2">Uncharacterized protein</fullName>
    </submittedName>
</protein>
<name>F4RVN3_MELLP</name>
<dbReference type="InParanoid" id="F4RVN3"/>
<dbReference type="KEGG" id="mlr:MELLADRAFT_90099"/>
<dbReference type="RefSeq" id="XP_007413181.1">
    <property type="nucleotide sequence ID" value="XM_007413119.1"/>
</dbReference>